<dbReference type="InterPro" id="IPR001245">
    <property type="entry name" value="Ser-Thr/Tyr_kinase_cat_dom"/>
</dbReference>
<dbReference type="SMART" id="SM00220">
    <property type="entry name" value="S_TKc"/>
    <property type="match status" value="1"/>
</dbReference>
<dbReference type="InterPro" id="IPR051681">
    <property type="entry name" value="Ser/Thr_Kinases-Pseudokinases"/>
</dbReference>
<dbReference type="Proteomes" id="UP000623467">
    <property type="component" value="Unassembled WGS sequence"/>
</dbReference>
<accession>A0A8H7D0G7</accession>
<evidence type="ECO:0000256" key="6">
    <source>
        <dbReference type="RuleBase" id="RU000682"/>
    </source>
</evidence>
<dbReference type="InterPro" id="IPR001356">
    <property type="entry name" value="HD"/>
</dbReference>
<feature type="region of interest" description="Disordered" evidence="7">
    <location>
        <begin position="47"/>
        <end position="116"/>
    </location>
</feature>
<sequence>MDPIKVINWEIKPRKRPTSDQLKVLESVFERDTKPSAALRKELASQLSMTARSVQNRRARVRPKAAKVAKAASKDSDSPSSRSSEDPDESSAGELPLPDESASPTDTEPPQFDMPSLHMVQNCRGSLPINAFNDLAARLGSVDASLVRVANNPYAPIAQLPNDNTQQIIHRELRSLVDLLQDLLDSSHELTPRALFSKALLRLSDKCGLHPTCFTLTGLKKMGQQVAGGGFGDIWKGMVGGQTVAVKSMRQFAEDDVKASLKKLGREATIWRQLSHPNLLPFFGLYVLDNRPCLISPWMENGDLRHFLSSAPPDTDRISLIADVAMGLEYLHDENIVHGDLKTPNILVTPSGRACITDFGLSTIVDELSLKMTFSSRNGRAGTVRYQAPELLKGSSNHYGSDVYAFGCVFYEILTGEVPFLELANEAAIILKVVEGVRPSRLETISPELWLLLEDCWHQEIDRRPTMADVLHRLLDRQPIGGEIEHYSPPPPDWDDTYSARFRRSIRRWPHLPSIDEIERRLSSQTTNNAAQAG</sequence>
<dbReference type="Gene3D" id="1.10.10.60">
    <property type="entry name" value="Homeodomain-like"/>
    <property type="match status" value="1"/>
</dbReference>
<keyword evidence="5 6" id="KW-0238">DNA-binding</keyword>
<evidence type="ECO:0000313" key="10">
    <source>
        <dbReference type="EMBL" id="KAF7354912.1"/>
    </source>
</evidence>
<dbReference type="PANTHER" id="PTHR44329">
    <property type="entry name" value="SERINE/THREONINE-PROTEIN KINASE TNNI3K-RELATED"/>
    <property type="match status" value="1"/>
</dbReference>
<dbReference type="PROSITE" id="PS00108">
    <property type="entry name" value="PROTEIN_KINASE_ST"/>
    <property type="match status" value="1"/>
</dbReference>
<dbReference type="EMBL" id="JACAZH010000011">
    <property type="protein sequence ID" value="KAF7354912.1"/>
    <property type="molecule type" value="Genomic_DNA"/>
</dbReference>
<keyword evidence="4" id="KW-0067">ATP-binding</keyword>
<feature type="domain" description="Homeobox" evidence="9">
    <location>
        <begin position="8"/>
        <end position="68"/>
    </location>
</feature>
<evidence type="ECO:0000256" key="5">
    <source>
        <dbReference type="PROSITE-ProRule" id="PRU00108"/>
    </source>
</evidence>
<dbReference type="CDD" id="cd13999">
    <property type="entry name" value="STKc_MAP3K-like"/>
    <property type="match status" value="1"/>
</dbReference>
<dbReference type="PANTHER" id="PTHR44329:SF288">
    <property type="entry name" value="MITOGEN-ACTIVATED PROTEIN KINASE KINASE KINASE 20"/>
    <property type="match status" value="1"/>
</dbReference>
<dbReference type="InterPro" id="IPR000719">
    <property type="entry name" value="Prot_kinase_dom"/>
</dbReference>
<dbReference type="InterPro" id="IPR011009">
    <property type="entry name" value="Kinase-like_dom_sf"/>
</dbReference>
<dbReference type="PRINTS" id="PR00109">
    <property type="entry name" value="TYRKINASE"/>
</dbReference>
<protein>
    <submittedName>
        <fullName evidence="10">Protein kinase domain-containing protein</fullName>
    </submittedName>
</protein>
<dbReference type="AlphaFoldDB" id="A0A8H7D0G7"/>
<dbReference type="Pfam" id="PF00046">
    <property type="entry name" value="Homeodomain"/>
    <property type="match status" value="1"/>
</dbReference>
<feature type="compositionally biased region" description="Basic residues" evidence="7">
    <location>
        <begin position="55"/>
        <end position="67"/>
    </location>
</feature>
<keyword evidence="2" id="KW-0547">Nucleotide-binding</keyword>
<dbReference type="InterPro" id="IPR009057">
    <property type="entry name" value="Homeodomain-like_sf"/>
</dbReference>
<comment type="caution">
    <text evidence="10">The sequence shown here is derived from an EMBL/GenBank/DDBJ whole genome shotgun (WGS) entry which is preliminary data.</text>
</comment>
<dbReference type="Gene3D" id="1.10.510.10">
    <property type="entry name" value="Transferase(Phosphotransferase) domain 1"/>
    <property type="match status" value="1"/>
</dbReference>
<evidence type="ECO:0000256" key="3">
    <source>
        <dbReference type="ARBA" id="ARBA00022777"/>
    </source>
</evidence>
<dbReference type="SUPFAM" id="SSF46689">
    <property type="entry name" value="Homeodomain-like"/>
    <property type="match status" value="1"/>
</dbReference>
<keyword evidence="11" id="KW-1185">Reference proteome</keyword>
<dbReference type="InterPro" id="IPR008271">
    <property type="entry name" value="Ser/Thr_kinase_AS"/>
</dbReference>
<keyword evidence="5 6" id="KW-0371">Homeobox</keyword>
<comment type="subcellular location">
    <subcellularLocation>
        <location evidence="5 6">Nucleus</location>
    </subcellularLocation>
</comment>
<name>A0A8H7D0G7_9AGAR</name>
<feature type="domain" description="Protein kinase" evidence="8">
    <location>
        <begin position="220"/>
        <end position="475"/>
    </location>
</feature>
<dbReference type="Pfam" id="PF07714">
    <property type="entry name" value="PK_Tyr_Ser-Thr"/>
    <property type="match status" value="1"/>
</dbReference>
<evidence type="ECO:0000256" key="4">
    <source>
        <dbReference type="ARBA" id="ARBA00022840"/>
    </source>
</evidence>
<reference evidence="10" key="1">
    <citation type="submission" date="2020-05" db="EMBL/GenBank/DDBJ databases">
        <title>Mycena genomes resolve the evolution of fungal bioluminescence.</title>
        <authorList>
            <person name="Tsai I.J."/>
        </authorList>
    </citation>
    <scope>NUCLEOTIDE SEQUENCE</scope>
    <source>
        <strain evidence="10">160909Yilan</strain>
    </source>
</reference>
<dbReference type="GO" id="GO:0005524">
    <property type="term" value="F:ATP binding"/>
    <property type="evidence" value="ECO:0007669"/>
    <property type="project" value="UniProtKB-KW"/>
</dbReference>
<dbReference type="SMART" id="SM00389">
    <property type="entry name" value="HOX"/>
    <property type="match status" value="1"/>
</dbReference>
<keyword evidence="3 10" id="KW-0418">Kinase</keyword>
<dbReference type="OrthoDB" id="26722at2759"/>
<evidence type="ECO:0000259" key="8">
    <source>
        <dbReference type="PROSITE" id="PS50011"/>
    </source>
</evidence>
<dbReference type="SUPFAM" id="SSF56112">
    <property type="entry name" value="Protein kinase-like (PK-like)"/>
    <property type="match status" value="1"/>
</dbReference>
<evidence type="ECO:0000259" key="9">
    <source>
        <dbReference type="PROSITE" id="PS50071"/>
    </source>
</evidence>
<keyword evidence="1" id="KW-0808">Transferase</keyword>
<evidence type="ECO:0000256" key="1">
    <source>
        <dbReference type="ARBA" id="ARBA00022679"/>
    </source>
</evidence>
<gene>
    <name evidence="10" type="ORF">MSAN_01406000</name>
</gene>
<proteinExistence type="predicted"/>
<dbReference type="GO" id="GO:0004674">
    <property type="term" value="F:protein serine/threonine kinase activity"/>
    <property type="evidence" value="ECO:0007669"/>
    <property type="project" value="TreeGrafter"/>
</dbReference>
<organism evidence="10 11">
    <name type="scientific">Mycena sanguinolenta</name>
    <dbReference type="NCBI Taxonomy" id="230812"/>
    <lineage>
        <taxon>Eukaryota</taxon>
        <taxon>Fungi</taxon>
        <taxon>Dikarya</taxon>
        <taxon>Basidiomycota</taxon>
        <taxon>Agaricomycotina</taxon>
        <taxon>Agaricomycetes</taxon>
        <taxon>Agaricomycetidae</taxon>
        <taxon>Agaricales</taxon>
        <taxon>Marasmiineae</taxon>
        <taxon>Mycenaceae</taxon>
        <taxon>Mycena</taxon>
    </lineage>
</organism>
<dbReference type="GO" id="GO:0003677">
    <property type="term" value="F:DNA binding"/>
    <property type="evidence" value="ECO:0007669"/>
    <property type="project" value="UniProtKB-UniRule"/>
</dbReference>
<dbReference type="PROSITE" id="PS50071">
    <property type="entry name" value="HOMEOBOX_2"/>
    <property type="match status" value="1"/>
</dbReference>
<keyword evidence="5 6" id="KW-0539">Nucleus</keyword>
<evidence type="ECO:0000313" key="11">
    <source>
        <dbReference type="Proteomes" id="UP000623467"/>
    </source>
</evidence>
<dbReference type="PROSITE" id="PS50011">
    <property type="entry name" value="PROTEIN_KINASE_DOM"/>
    <property type="match status" value="1"/>
</dbReference>
<evidence type="ECO:0000256" key="2">
    <source>
        <dbReference type="ARBA" id="ARBA00022741"/>
    </source>
</evidence>
<dbReference type="CDD" id="cd00086">
    <property type="entry name" value="homeodomain"/>
    <property type="match status" value="1"/>
</dbReference>
<dbReference type="GO" id="GO:0005634">
    <property type="term" value="C:nucleus"/>
    <property type="evidence" value="ECO:0007669"/>
    <property type="project" value="UniProtKB-SubCell"/>
</dbReference>
<feature type="DNA-binding region" description="Homeobox" evidence="5">
    <location>
        <begin position="10"/>
        <end position="69"/>
    </location>
</feature>
<evidence type="ECO:0000256" key="7">
    <source>
        <dbReference type="SAM" id="MobiDB-lite"/>
    </source>
</evidence>